<protein>
    <submittedName>
        <fullName evidence="2">Uncharacterized protein</fullName>
    </submittedName>
</protein>
<dbReference type="Proteomes" id="UP001266305">
    <property type="component" value="Unassembled WGS sequence"/>
</dbReference>
<accession>A0ABQ9V2B6</accession>
<evidence type="ECO:0000256" key="1">
    <source>
        <dbReference type="SAM" id="MobiDB-lite"/>
    </source>
</evidence>
<keyword evidence="3" id="KW-1185">Reference proteome</keyword>
<evidence type="ECO:0000313" key="2">
    <source>
        <dbReference type="EMBL" id="KAK2103517.1"/>
    </source>
</evidence>
<comment type="caution">
    <text evidence="2">The sequence shown here is derived from an EMBL/GenBank/DDBJ whole genome shotgun (WGS) entry which is preliminary data.</text>
</comment>
<evidence type="ECO:0000313" key="3">
    <source>
        <dbReference type="Proteomes" id="UP001266305"/>
    </source>
</evidence>
<gene>
    <name evidence="2" type="ORF">P7K49_017373</name>
</gene>
<dbReference type="EMBL" id="JASSZA010000008">
    <property type="protein sequence ID" value="KAK2103517.1"/>
    <property type="molecule type" value="Genomic_DNA"/>
</dbReference>
<reference evidence="2 3" key="1">
    <citation type="submission" date="2023-05" db="EMBL/GenBank/DDBJ databases">
        <title>B98-5 Cell Line De Novo Hybrid Assembly: An Optical Mapping Approach.</title>
        <authorList>
            <person name="Kananen K."/>
            <person name="Auerbach J.A."/>
            <person name="Kautto E."/>
            <person name="Blachly J.S."/>
        </authorList>
    </citation>
    <scope>NUCLEOTIDE SEQUENCE [LARGE SCALE GENOMIC DNA]</scope>
    <source>
        <strain evidence="2">B95-8</strain>
        <tissue evidence="2">Cell line</tissue>
    </source>
</reference>
<organism evidence="2 3">
    <name type="scientific">Saguinus oedipus</name>
    <name type="common">Cotton-top tamarin</name>
    <name type="synonym">Oedipomidas oedipus</name>
    <dbReference type="NCBI Taxonomy" id="9490"/>
    <lineage>
        <taxon>Eukaryota</taxon>
        <taxon>Metazoa</taxon>
        <taxon>Chordata</taxon>
        <taxon>Craniata</taxon>
        <taxon>Vertebrata</taxon>
        <taxon>Euteleostomi</taxon>
        <taxon>Mammalia</taxon>
        <taxon>Eutheria</taxon>
        <taxon>Euarchontoglires</taxon>
        <taxon>Primates</taxon>
        <taxon>Haplorrhini</taxon>
        <taxon>Platyrrhini</taxon>
        <taxon>Cebidae</taxon>
        <taxon>Callitrichinae</taxon>
        <taxon>Saguinus</taxon>
    </lineage>
</organism>
<name>A0ABQ9V2B6_SAGOE</name>
<feature type="region of interest" description="Disordered" evidence="1">
    <location>
        <begin position="39"/>
        <end position="67"/>
    </location>
</feature>
<proteinExistence type="predicted"/>
<sequence>MGNKQTIFTEEQLDNYQSLSGAPATSYLAFYSRSSYPAFYSHPRQDPNPSPAIHSSAYPDPERDSVN</sequence>